<dbReference type="AlphaFoldDB" id="A0AAD2G372"/>
<evidence type="ECO:0000313" key="3">
    <source>
        <dbReference type="EMBL" id="CAJ1959820.1"/>
    </source>
</evidence>
<keyword evidence="4" id="KW-1185">Reference proteome</keyword>
<feature type="transmembrane region" description="Helical" evidence="2">
    <location>
        <begin position="120"/>
        <end position="140"/>
    </location>
</feature>
<dbReference type="EMBL" id="CAKOGP040002025">
    <property type="protein sequence ID" value="CAJ1959820.1"/>
    <property type="molecule type" value="Genomic_DNA"/>
</dbReference>
<protein>
    <submittedName>
        <fullName evidence="3">Uncharacterized protein</fullName>
    </submittedName>
</protein>
<dbReference type="Proteomes" id="UP001295423">
    <property type="component" value="Unassembled WGS sequence"/>
</dbReference>
<reference evidence="3" key="1">
    <citation type="submission" date="2023-08" db="EMBL/GenBank/DDBJ databases">
        <authorList>
            <person name="Audoor S."/>
            <person name="Bilcke G."/>
        </authorList>
    </citation>
    <scope>NUCLEOTIDE SEQUENCE</scope>
</reference>
<keyword evidence="2" id="KW-0472">Membrane</keyword>
<keyword evidence="2" id="KW-1133">Transmembrane helix</keyword>
<feature type="transmembrane region" description="Helical" evidence="2">
    <location>
        <begin position="62"/>
        <end position="86"/>
    </location>
</feature>
<sequence>MIKEAIEELPSFWCGFDSRMATIVGNGLLFISILLLLLLVGMEMILHPSFYVTFSTTDRMSVFIIISVLTAQLFIYGMAIMGAFYYRPSMVKVSLELLTLGVTVEIGFGLLHLISRFNPIPLFICTLKAYILWIPMTAFINECDGMKNRNDDSELLFPFKHHLGNDDDDGDEEDETFPDHIRRRTASQ</sequence>
<feature type="transmembrane region" description="Helical" evidence="2">
    <location>
        <begin position="21"/>
        <end position="42"/>
    </location>
</feature>
<evidence type="ECO:0000256" key="2">
    <source>
        <dbReference type="SAM" id="Phobius"/>
    </source>
</evidence>
<proteinExistence type="predicted"/>
<evidence type="ECO:0000256" key="1">
    <source>
        <dbReference type="SAM" id="MobiDB-lite"/>
    </source>
</evidence>
<feature type="region of interest" description="Disordered" evidence="1">
    <location>
        <begin position="164"/>
        <end position="188"/>
    </location>
</feature>
<feature type="compositionally biased region" description="Acidic residues" evidence="1">
    <location>
        <begin position="166"/>
        <end position="176"/>
    </location>
</feature>
<accession>A0AAD2G372</accession>
<name>A0AAD2G372_9STRA</name>
<organism evidence="3 4">
    <name type="scientific">Cylindrotheca closterium</name>
    <dbReference type="NCBI Taxonomy" id="2856"/>
    <lineage>
        <taxon>Eukaryota</taxon>
        <taxon>Sar</taxon>
        <taxon>Stramenopiles</taxon>
        <taxon>Ochrophyta</taxon>
        <taxon>Bacillariophyta</taxon>
        <taxon>Bacillariophyceae</taxon>
        <taxon>Bacillariophycidae</taxon>
        <taxon>Bacillariales</taxon>
        <taxon>Bacillariaceae</taxon>
        <taxon>Cylindrotheca</taxon>
    </lineage>
</organism>
<gene>
    <name evidence="3" type="ORF">CYCCA115_LOCUS18239</name>
</gene>
<comment type="caution">
    <text evidence="3">The sequence shown here is derived from an EMBL/GenBank/DDBJ whole genome shotgun (WGS) entry which is preliminary data.</text>
</comment>
<evidence type="ECO:0000313" key="4">
    <source>
        <dbReference type="Proteomes" id="UP001295423"/>
    </source>
</evidence>
<feature type="transmembrane region" description="Helical" evidence="2">
    <location>
        <begin position="93"/>
        <end position="114"/>
    </location>
</feature>
<keyword evidence="2" id="KW-0812">Transmembrane</keyword>